<evidence type="ECO:0000259" key="2">
    <source>
        <dbReference type="Pfam" id="PF21034"/>
    </source>
</evidence>
<name>A0A9P8A4H6_MORAP</name>
<protein>
    <recommendedName>
        <fullName evidence="2">BCAS3 WD40 domain-containing protein</fullName>
    </recommendedName>
</protein>
<feature type="compositionally biased region" description="Polar residues" evidence="1">
    <location>
        <begin position="352"/>
        <end position="361"/>
    </location>
</feature>
<feature type="compositionally biased region" description="Low complexity" evidence="1">
    <location>
        <begin position="340"/>
        <end position="351"/>
    </location>
</feature>
<feature type="region of interest" description="Disordered" evidence="1">
    <location>
        <begin position="865"/>
        <end position="897"/>
    </location>
</feature>
<dbReference type="GO" id="GO:0006914">
    <property type="term" value="P:autophagy"/>
    <property type="evidence" value="ECO:0007669"/>
    <property type="project" value="InterPro"/>
</dbReference>
<dbReference type="PANTHER" id="PTHR13268">
    <property type="entry name" value="BREAST CARCINOMA AMPLIFIED SEQUENCE 3"/>
    <property type="match status" value="1"/>
</dbReference>
<feature type="region of interest" description="Disordered" evidence="1">
    <location>
        <begin position="340"/>
        <end position="393"/>
    </location>
</feature>
<dbReference type="InterPro" id="IPR048382">
    <property type="entry name" value="BCAS3_WD40"/>
</dbReference>
<dbReference type="InterPro" id="IPR015943">
    <property type="entry name" value="WD40/YVTN_repeat-like_dom_sf"/>
</dbReference>
<feature type="domain" description="BCAS3 WD40" evidence="2">
    <location>
        <begin position="397"/>
        <end position="518"/>
    </location>
</feature>
<feature type="compositionally biased region" description="Basic and acidic residues" evidence="1">
    <location>
        <begin position="1298"/>
        <end position="1314"/>
    </location>
</feature>
<dbReference type="SMART" id="SM00320">
    <property type="entry name" value="WD40"/>
    <property type="match status" value="2"/>
</dbReference>
<feature type="region of interest" description="Disordered" evidence="1">
    <location>
        <begin position="287"/>
        <end position="309"/>
    </location>
</feature>
<feature type="compositionally biased region" description="Polar residues" evidence="1">
    <location>
        <begin position="1114"/>
        <end position="1125"/>
    </location>
</feature>
<feature type="compositionally biased region" description="Low complexity" evidence="1">
    <location>
        <begin position="1065"/>
        <end position="1076"/>
    </location>
</feature>
<evidence type="ECO:0000313" key="3">
    <source>
        <dbReference type="EMBL" id="KAG9323225.1"/>
    </source>
</evidence>
<evidence type="ECO:0000313" key="4">
    <source>
        <dbReference type="Proteomes" id="UP000717515"/>
    </source>
</evidence>
<sequence length="1340" mass="143131">MTEQLHQQGAAGVRAEPVFIRDPSALESLSSVLTGVSSYVANTLPTSFSMPARGFTSPSSPNFPGNSSSPYYYPAAQGSSNPLLGSNQDQLCVLTSGDVVLFSAFDWIETGGIGKNKTQRRFCLLLGYADGFQIWDITHPDNIHEIASVRDPENEVSFLKVLPSPRASGTSDQFEQHRPLMAVISSNTSESGQPLPKKLQIYSLTTHQIVKTLDFGEGPDYDISALDVNERALVVALTAPGEGTRLFLINQITLQPLHPKQSVLNDAAFPGVFDLGTRLLAYVATTEAPTDSADSKHGEHEQENGGGYQDLAKGVAKEVFGGVKMLGGFAHQTLSTYWSGSSGAGSSASTSPPVQSGINRSPNRHARRASATFDHDRVPTRRRHDDNSPHKKEAIGTVIIRDVSLASMPIVAHFKPHDHPITSCKFSPSGRLLLTVSRHGNVFHIHEVRPAMGLGSRHMYKLARGITHASVEDIVFNEDETWVAVTTSRGTTHLYAINPFGGSPDVGAHMYTGVVNWTATAIEYPTSLNALCRIKQRHHVPEVIVSAEHSGDLLEYQMPQPTDRRRGSLQRQSSQDSLSSAGNGPSEHSQGYLSRLQQHHTASSGGKQRAMIATYFLPSTTVFASDPASVALSPGEYDGTADGLFSTMTGDQGRRDSSSSQTPHAHSSSLLINRSKAPPVSTAARLQSTASQLWQTLSPPAAAVVQHAAHGLASLPGLVVETSRRGPVATVRSRTMSWTGANSSPGPSKHHQHSSRDSRGDGVSNGTQTRGTDGQKSTATNDAQVPLAVQQQLASQGSLAEPERGPSYADMYVFNPLGILTLHRCWTSSVRSKKTYNGRVVETSDLVLAPEDVAEWNLNRSSDWSPVRRSLAPPAGSKSAQQMASKPKRMAQNNTGHAGSRWLAHAEISTYDNGMHSGWKGQYPLLNQTLAAQGGFVSTVTLTQPQHLLWKSPQFSFQTYVGSAASIQQEFVEGKLPATRTLNLRRGVALVAGKDGRSAADASLDLQSANRPWISGIAVSADGKGVRGHGRVDSHDGDTEDLSENLSSAMKSYLQTHSSSPINQSRMSTSGGSISPSSFRATLSFEDAYLINLGNASGSPKPTFMGSMNQPSHYTQQTFLSTPPTEQGPKARPGSFTNASPGSSVGVHPMAAYANTPSSTSSPMLMPGPFGDSPAHMNGNAPGAGLPPSNRQNRNSIGPASSQGSPKLTALGKLGQPSGQMNPMAQSTLMMFSPDGDNEVDMPGSASVFIGSTAGHRGRNSLLSVNQHDGGDDDEGSTLPHGGVFHLDDDFYDPSGDDDAKINRRYDDPIGRGHSDHLDLSELLEQDAVIDEDFDEGTLI</sequence>
<feature type="region of interest" description="Disordered" evidence="1">
    <location>
        <begin position="1114"/>
        <end position="1217"/>
    </location>
</feature>
<feature type="region of interest" description="Disordered" evidence="1">
    <location>
        <begin position="1289"/>
        <end position="1314"/>
    </location>
</feature>
<feature type="domain" description="BCAS3 WD40" evidence="2">
    <location>
        <begin position="122"/>
        <end position="340"/>
    </location>
</feature>
<dbReference type="GO" id="GO:0005737">
    <property type="term" value="C:cytoplasm"/>
    <property type="evidence" value="ECO:0007669"/>
    <property type="project" value="TreeGrafter"/>
</dbReference>
<dbReference type="PANTHER" id="PTHR13268:SF0">
    <property type="entry name" value="BCAS3 MICROTUBULE ASSOCIATED CELL MIGRATION FACTOR"/>
    <property type="match status" value="1"/>
</dbReference>
<dbReference type="SUPFAM" id="SSF50978">
    <property type="entry name" value="WD40 repeat-like"/>
    <property type="match status" value="1"/>
</dbReference>
<feature type="compositionally biased region" description="Low complexity" evidence="1">
    <location>
        <begin position="658"/>
        <end position="669"/>
    </location>
</feature>
<feature type="region of interest" description="Disordered" evidence="1">
    <location>
        <begin position="558"/>
        <end position="605"/>
    </location>
</feature>
<feature type="region of interest" description="Disordered" evidence="1">
    <location>
        <begin position="726"/>
        <end position="779"/>
    </location>
</feature>
<reference evidence="3" key="1">
    <citation type="submission" date="2021-07" db="EMBL/GenBank/DDBJ databases">
        <title>Draft genome of Mortierella alpina, strain LL118, isolated from an aspen leaf litter sample.</title>
        <authorList>
            <person name="Yang S."/>
            <person name="Vinatzer B.A."/>
        </authorList>
    </citation>
    <scope>NUCLEOTIDE SEQUENCE</scope>
    <source>
        <strain evidence="3">LL118</strain>
    </source>
</reference>
<evidence type="ECO:0000256" key="1">
    <source>
        <dbReference type="SAM" id="MobiDB-lite"/>
    </source>
</evidence>
<feature type="compositionally biased region" description="Basic and acidic residues" evidence="1">
    <location>
        <begin position="373"/>
        <end position="393"/>
    </location>
</feature>
<feature type="compositionally biased region" description="Polar residues" evidence="1">
    <location>
        <begin position="1051"/>
        <end position="1064"/>
    </location>
</feature>
<accession>A0A9P8A4H6</accession>
<feature type="compositionally biased region" description="Polar residues" evidence="1">
    <location>
        <begin position="581"/>
        <end position="605"/>
    </location>
</feature>
<dbReference type="Proteomes" id="UP000717515">
    <property type="component" value="Unassembled WGS sequence"/>
</dbReference>
<dbReference type="InterPro" id="IPR036322">
    <property type="entry name" value="WD40_repeat_dom_sf"/>
</dbReference>
<dbReference type="InterPro" id="IPR045142">
    <property type="entry name" value="BCAS3-like"/>
</dbReference>
<gene>
    <name evidence="3" type="ORF">KVV02_007957</name>
</gene>
<comment type="caution">
    <text evidence="3">The sequence shown here is derived from an EMBL/GenBank/DDBJ whole genome shotgun (WGS) entry which is preliminary data.</text>
</comment>
<dbReference type="InterPro" id="IPR001680">
    <property type="entry name" value="WD40_rpt"/>
</dbReference>
<feature type="compositionally biased region" description="Polar residues" evidence="1">
    <location>
        <begin position="764"/>
        <end position="779"/>
    </location>
</feature>
<feature type="compositionally biased region" description="Polar residues" evidence="1">
    <location>
        <begin position="1189"/>
        <end position="1206"/>
    </location>
</feature>
<dbReference type="Gene3D" id="2.130.10.10">
    <property type="entry name" value="YVTN repeat-like/Quinoprotein amine dehydrogenase"/>
    <property type="match status" value="1"/>
</dbReference>
<dbReference type="Pfam" id="PF21034">
    <property type="entry name" value="BCAS3_WD40"/>
    <property type="match status" value="2"/>
</dbReference>
<dbReference type="EMBL" id="JAIFTL010000110">
    <property type="protein sequence ID" value="KAG9323225.1"/>
    <property type="molecule type" value="Genomic_DNA"/>
</dbReference>
<feature type="region of interest" description="Disordered" evidence="1">
    <location>
        <begin position="1024"/>
        <end position="1043"/>
    </location>
</feature>
<proteinExistence type="predicted"/>
<organism evidence="3 4">
    <name type="scientific">Mortierella alpina</name>
    <name type="common">Oleaginous fungus</name>
    <name type="synonym">Mortierella renispora</name>
    <dbReference type="NCBI Taxonomy" id="64518"/>
    <lineage>
        <taxon>Eukaryota</taxon>
        <taxon>Fungi</taxon>
        <taxon>Fungi incertae sedis</taxon>
        <taxon>Mucoromycota</taxon>
        <taxon>Mortierellomycotina</taxon>
        <taxon>Mortierellomycetes</taxon>
        <taxon>Mortierellales</taxon>
        <taxon>Mortierellaceae</taxon>
        <taxon>Mortierella</taxon>
    </lineage>
</organism>
<feature type="region of interest" description="Disordered" evidence="1">
    <location>
        <begin position="1051"/>
        <end position="1076"/>
    </location>
</feature>
<feature type="region of interest" description="Disordered" evidence="1">
    <location>
        <begin position="642"/>
        <end position="678"/>
    </location>
</feature>
<dbReference type="GO" id="GO:0042594">
    <property type="term" value="P:response to starvation"/>
    <property type="evidence" value="ECO:0007669"/>
    <property type="project" value="TreeGrafter"/>
</dbReference>
<feature type="compositionally biased region" description="Basic and acidic residues" evidence="1">
    <location>
        <begin position="293"/>
        <end position="303"/>
    </location>
</feature>
<feature type="compositionally biased region" description="Polar residues" evidence="1">
    <location>
        <begin position="732"/>
        <end position="746"/>
    </location>
</feature>
<feature type="compositionally biased region" description="Low complexity" evidence="1">
    <location>
        <begin position="569"/>
        <end position="580"/>
    </location>
</feature>